<dbReference type="Proteomes" id="UP001586593">
    <property type="component" value="Unassembled WGS sequence"/>
</dbReference>
<name>A0ABR3VK68_9PEZI</name>
<reference evidence="1 2" key="1">
    <citation type="journal article" date="2024" name="Commun. Biol.">
        <title>Comparative genomic analysis of thermophilic fungi reveals convergent evolutionary adaptations and gene losses.</title>
        <authorList>
            <person name="Steindorff A.S."/>
            <person name="Aguilar-Pontes M.V."/>
            <person name="Robinson A.J."/>
            <person name="Andreopoulos B."/>
            <person name="LaButti K."/>
            <person name="Kuo A."/>
            <person name="Mondo S."/>
            <person name="Riley R."/>
            <person name="Otillar R."/>
            <person name="Haridas S."/>
            <person name="Lipzen A."/>
            <person name="Grimwood J."/>
            <person name="Schmutz J."/>
            <person name="Clum A."/>
            <person name="Reid I.D."/>
            <person name="Moisan M.C."/>
            <person name="Butler G."/>
            <person name="Nguyen T.T.M."/>
            <person name="Dewar K."/>
            <person name="Conant G."/>
            <person name="Drula E."/>
            <person name="Henrissat B."/>
            <person name="Hansel C."/>
            <person name="Singer S."/>
            <person name="Hutchinson M.I."/>
            <person name="de Vries R.P."/>
            <person name="Natvig D.O."/>
            <person name="Powell A.J."/>
            <person name="Tsang A."/>
            <person name="Grigoriev I.V."/>
        </authorList>
    </citation>
    <scope>NUCLEOTIDE SEQUENCE [LARGE SCALE GENOMIC DNA]</scope>
    <source>
        <strain evidence="1 2">ATCC 24622</strain>
    </source>
</reference>
<proteinExistence type="predicted"/>
<dbReference type="EMBL" id="JAZHXJ010001967">
    <property type="protein sequence ID" value="KAL1842294.1"/>
    <property type="molecule type" value="Genomic_DNA"/>
</dbReference>
<protein>
    <submittedName>
        <fullName evidence="1">Uncharacterized protein</fullName>
    </submittedName>
</protein>
<accession>A0ABR3VK68</accession>
<gene>
    <name evidence="1" type="ORF">VTK73DRAFT_3154</name>
</gene>
<evidence type="ECO:0000313" key="1">
    <source>
        <dbReference type="EMBL" id="KAL1842294.1"/>
    </source>
</evidence>
<evidence type="ECO:0000313" key="2">
    <source>
        <dbReference type="Proteomes" id="UP001586593"/>
    </source>
</evidence>
<organism evidence="1 2">
    <name type="scientific">Phialemonium thermophilum</name>
    <dbReference type="NCBI Taxonomy" id="223376"/>
    <lineage>
        <taxon>Eukaryota</taxon>
        <taxon>Fungi</taxon>
        <taxon>Dikarya</taxon>
        <taxon>Ascomycota</taxon>
        <taxon>Pezizomycotina</taxon>
        <taxon>Sordariomycetes</taxon>
        <taxon>Sordariomycetidae</taxon>
        <taxon>Cephalothecales</taxon>
        <taxon>Cephalothecaceae</taxon>
        <taxon>Phialemonium</taxon>
    </lineage>
</organism>
<sequence>MAQERKSPPARDLFQDVFRPSWILTPCCLYPTEDAFLYALSSNNAWAGYKAHQNPSFFSKLASGQSPQIPRLPLTPSFLSMPTAQTTIHYGGLER</sequence>
<keyword evidence="2" id="KW-1185">Reference proteome</keyword>
<comment type="caution">
    <text evidence="1">The sequence shown here is derived from an EMBL/GenBank/DDBJ whole genome shotgun (WGS) entry which is preliminary data.</text>
</comment>